<protein>
    <submittedName>
        <fullName evidence="2">Uncharacterized protein</fullName>
    </submittedName>
</protein>
<accession>A0A061QRH0</accession>
<evidence type="ECO:0000256" key="1">
    <source>
        <dbReference type="SAM" id="MobiDB-lite"/>
    </source>
</evidence>
<dbReference type="EMBL" id="GBEZ01024720">
    <property type="protein sequence ID" value="JAC62298.1"/>
    <property type="molecule type" value="Transcribed_RNA"/>
</dbReference>
<feature type="non-terminal residue" evidence="2">
    <location>
        <position position="1"/>
    </location>
</feature>
<name>A0A061QRH0_9CHLO</name>
<gene>
    <name evidence="2" type="ORF">TSPGSL018_23743</name>
</gene>
<sequence length="91" mass="9368">EWNVRTGDFAGACRLCGSCAYGGHGVKQAGLCPRNGGETRALAASGSQGTHLGAHLGRALQAALPWTLDGTLGQRPESRRPGIWPEARGGS</sequence>
<proteinExistence type="predicted"/>
<organism evidence="2">
    <name type="scientific">Tetraselmis sp. GSL018</name>
    <dbReference type="NCBI Taxonomy" id="582737"/>
    <lineage>
        <taxon>Eukaryota</taxon>
        <taxon>Viridiplantae</taxon>
        <taxon>Chlorophyta</taxon>
        <taxon>core chlorophytes</taxon>
        <taxon>Chlorodendrophyceae</taxon>
        <taxon>Chlorodendrales</taxon>
        <taxon>Chlorodendraceae</taxon>
        <taxon>Tetraselmis</taxon>
    </lineage>
</organism>
<reference evidence="2" key="1">
    <citation type="submission" date="2014-05" db="EMBL/GenBank/DDBJ databases">
        <title>The transcriptome of the halophilic microalga Tetraselmis sp. GSL018 isolated from the Great Salt Lake, Utah.</title>
        <authorList>
            <person name="Jinkerson R.E."/>
            <person name="D'Adamo S."/>
            <person name="Posewitz M.C."/>
        </authorList>
    </citation>
    <scope>NUCLEOTIDE SEQUENCE</scope>
    <source>
        <strain evidence="2">GSL018</strain>
    </source>
</reference>
<evidence type="ECO:0000313" key="2">
    <source>
        <dbReference type="EMBL" id="JAC62298.1"/>
    </source>
</evidence>
<feature type="region of interest" description="Disordered" evidence="1">
    <location>
        <begin position="70"/>
        <end position="91"/>
    </location>
</feature>
<dbReference type="AlphaFoldDB" id="A0A061QRH0"/>
<feature type="non-terminal residue" evidence="2">
    <location>
        <position position="91"/>
    </location>
</feature>